<dbReference type="InterPro" id="IPR006566">
    <property type="entry name" value="FBD"/>
</dbReference>
<gene>
    <name evidence="2" type="ORF">ACJIZ3_011569</name>
</gene>
<protein>
    <recommendedName>
        <fullName evidence="1">FBD domain-containing protein</fullName>
    </recommendedName>
</protein>
<name>A0ABD3UKS2_9LAMI</name>
<evidence type="ECO:0000259" key="1">
    <source>
        <dbReference type="SMART" id="SM00579"/>
    </source>
</evidence>
<dbReference type="AlphaFoldDB" id="A0ABD3UKS2"/>
<comment type="caution">
    <text evidence="2">The sequence shown here is derived from an EMBL/GenBank/DDBJ whole genome shotgun (WGS) entry which is preliminary data.</text>
</comment>
<reference evidence="2 3" key="1">
    <citation type="submission" date="2024-12" db="EMBL/GenBank/DDBJ databases">
        <title>The unique morphological basis and parallel evolutionary history of personate flowers in Penstemon.</title>
        <authorList>
            <person name="Depatie T.H."/>
            <person name="Wessinger C.A."/>
        </authorList>
    </citation>
    <scope>NUCLEOTIDE SEQUENCE [LARGE SCALE GENOMIC DNA]</scope>
    <source>
        <strain evidence="2">WTNN_2</strain>
        <tissue evidence="2">Leaf</tissue>
    </source>
</reference>
<proteinExistence type="predicted"/>
<organism evidence="2 3">
    <name type="scientific">Penstemon smallii</name>
    <dbReference type="NCBI Taxonomy" id="265156"/>
    <lineage>
        <taxon>Eukaryota</taxon>
        <taxon>Viridiplantae</taxon>
        <taxon>Streptophyta</taxon>
        <taxon>Embryophyta</taxon>
        <taxon>Tracheophyta</taxon>
        <taxon>Spermatophyta</taxon>
        <taxon>Magnoliopsida</taxon>
        <taxon>eudicotyledons</taxon>
        <taxon>Gunneridae</taxon>
        <taxon>Pentapetalae</taxon>
        <taxon>asterids</taxon>
        <taxon>lamiids</taxon>
        <taxon>Lamiales</taxon>
        <taxon>Plantaginaceae</taxon>
        <taxon>Cheloneae</taxon>
        <taxon>Penstemon</taxon>
    </lineage>
</organism>
<dbReference type="EMBL" id="JBJXBP010000001">
    <property type="protein sequence ID" value="KAL3849687.1"/>
    <property type="molecule type" value="Genomic_DNA"/>
</dbReference>
<evidence type="ECO:0000313" key="3">
    <source>
        <dbReference type="Proteomes" id="UP001634393"/>
    </source>
</evidence>
<dbReference type="SMART" id="SM00579">
    <property type="entry name" value="FBD"/>
    <property type="match status" value="1"/>
</dbReference>
<evidence type="ECO:0000313" key="2">
    <source>
        <dbReference type="EMBL" id="KAL3849687.1"/>
    </source>
</evidence>
<accession>A0ABD3UKS2</accession>
<dbReference type="Pfam" id="PF08387">
    <property type="entry name" value="FBD"/>
    <property type="match status" value="1"/>
</dbReference>
<sequence length="113" mass="13400">MYIYPPHEYSRDLQGIASEWIEDHDFDGENYWDSQEETFPHLKTVMIYGYINEPYVMQMVKFLLRSAVGLEKMIFIDAIERQKDYFNSEQLLKLSSELLSFPRSSSQAVILFS</sequence>
<keyword evidence="3" id="KW-1185">Reference proteome</keyword>
<feature type="domain" description="FBD" evidence="1">
    <location>
        <begin position="36"/>
        <end position="113"/>
    </location>
</feature>
<dbReference type="Proteomes" id="UP001634393">
    <property type="component" value="Unassembled WGS sequence"/>
</dbReference>